<organism evidence="3 4">
    <name type="scientific">Giardia duodenalis assemblage B</name>
    <dbReference type="NCBI Taxonomy" id="1394984"/>
    <lineage>
        <taxon>Eukaryota</taxon>
        <taxon>Metamonada</taxon>
        <taxon>Diplomonadida</taxon>
        <taxon>Hexamitidae</taxon>
        <taxon>Giardiinae</taxon>
        <taxon>Giardia</taxon>
    </lineage>
</organism>
<feature type="region of interest" description="Disordered" evidence="2">
    <location>
        <begin position="183"/>
        <end position="252"/>
    </location>
</feature>
<keyword evidence="1" id="KW-0677">Repeat</keyword>
<dbReference type="VEuPathDB" id="GiardiaDB:QR46_3401"/>
<dbReference type="AlphaFoldDB" id="A0A132NR86"/>
<comment type="caution">
    <text evidence="3">The sequence shown here is derived from an EMBL/GenBank/DDBJ whole genome shotgun (WGS) entry which is preliminary data.</text>
</comment>
<evidence type="ECO:0000256" key="1">
    <source>
        <dbReference type="ARBA" id="ARBA00022737"/>
    </source>
</evidence>
<reference evidence="3 4" key="1">
    <citation type="journal article" date="2015" name="Mol. Biochem. Parasitol.">
        <title>Identification of polymorphic genes for use in assemblage B genotyping assays through comparative genomics of multiple assemblage B Giardia duodenalis isolates.</title>
        <authorList>
            <person name="Wielinga C."/>
            <person name="Thompson R.C."/>
            <person name="Monis P."/>
            <person name="Ryan U."/>
        </authorList>
    </citation>
    <scope>NUCLEOTIDE SEQUENCE [LARGE SCALE GENOMIC DNA]</scope>
    <source>
        <strain evidence="3 4">BAH15c1</strain>
    </source>
</reference>
<protein>
    <submittedName>
        <fullName evidence="3">Phosphatidylinositol-4-phosphate 5-kinase/ putative/ MORN domain protein</fullName>
    </submittedName>
</protein>
<dbReference type="PANTHER" id="PTHR23084">
    <property type="entry name" value="PHOSPHATIDYLINOSITOL-4-PHOSPHATE 5-KINASE RELATED"/>
    <property type="match status" value="1"/>
</dbReference>
<dbReference type="OrthoDB" id="423343at2759"/>
<dbReference type="InterPro" id="IPR003409">
    <property type="entry name" value="MORN"/>
</dbReference>
<feature type="region of interest" description="Disordered" evidence="2">
    <location>
        <begin position="1"/>
        <end position="22"/>
    </location>
</feature>
<dbReference type="SUPFAM" id="SSF82185">
    <property type="entry name" value="Histone H3 K4-specific methyltransferase SET7/9 N-terminal domain"/>
    <property type="match status" value="2"/>
</dbReference>
<sequence>MSDDESEQPILNIGTYTGPRNELGERHGRGRCVFPNKDVYVGDYENGLRNGSGTYRWAYLGVKYKGEYKNGARNGYGTMNYTNGTVYEGNWVDSKREGNGKITYPNLDYYSGEFHNGLPHGKGEYYYKSCDVKVRGQFEYGRIVFGEMILRDGSKYEGEFRLNQPFGKGAWIVNGWRQDGSYIEINPPPKEVDDEGIEEEAEEREEAEEEQIEDPEKSVEEEAGEEAGEEKREDVATDRNLQNLLPPKRKRKTIKMVLPKMEPLRTLKLKWVPRGLPVPINA</sequence>
<gene>
    <name evidence="3" type="ORF">QR46_3401</name>
</gene>
<feature type="compositionally biased region" description="Acidic residues" evidence="2">
    <location>
        <begin position="192"/>
        <end position="213"/>
    </location>
</feature>
<keyword evidence="3" id="KW-0418">Kinase</keyword>
<name>A0A132NR86_GIAIN</name>
<dbReference type="PANTHER" id="PTHR23084:SF263">
    <property type="entry name" value="MORN REPEAT-CONTAINING PROTEIN 1"/>
    <property type="match status" value="1"/>
</dbReference>
<dbReference type="GO" id="GO:0016301">
    <property type="term" value="F:kinase activity"/>
    <property type="evidence" value="ECO:0007669"/>
    <property type="project" value="UniProtKB-KW"/>
</dbReference>
<dbReference type="EMBL" id="JXTI01000108">
    <property type="protein sequence ID" value="KWX12605.1"/>
    <property type="molecule type" value="Genomic_DNA"/>
</dbReference>
<evidence type="ECO:0000313" key="4">
    <source>
        <dbReference type="Proteomes" id="UP000070089"/>
    </source>
</evidence>
<evidence type="ECO:0000313" key="3">
    <source>
        <dbReference type="EMBL" id="KWX12605.1"/>
    </source>
</evidence>
<dbReference type="SMART" id="SM00698">
    <property type="entry name" value="MORN"/>
    <property type="match status" value="6"/>
</dbReference>
<dbReference type="Pfam" id="PF02493">
    <property type="entry name" value="MORN"/>
    <property type="match status" value="6"/>
</dbReference>
<accession>A0A132NR86</accession>
<proteinExistence type="predicted"/>
<keyword evidence="3" id="KW-0808">Transferase</keyword>
<evidence type="ECO:0000256" key="2">
    <source>
        <dbReference type="SAM" id="MobiDB-lite"/>
    </source>
</evidence>
<dbReference type="Gene3D" id="2.20.110.10">
    <property type="entry name" value="Histone H3 K4-specific methyltransferase SET7/9 N-terminal domain"/>
    <property type="match status" value="2"/>
</dbReference>
<dbReference type="Proteomes" id="UP000070089">
    <property type="component" value="Unassembled WGS sequence"/>
</dbReference>